<reference evidence="2" key="1">
    <citation type="journal article" date="2023" name="Mol. Phylogenet. Evol.">
        <title>Genome-scale phylogeny and comparative genomics of the fungal order Sordariales.</title>
        <authorList>
            <person name="Hensen N."/>
            <person name="Bonometti L."/>
            <person name="Westerberg I."/>
            <person name="Brannstrom I.O."/>
            <person name="Guillou S."/>
            <person name="Cros-Aarteil S."/>
            <person name="Calhoun S."/>
            <person name="Haridas S."/>
            <person name="Kuo A."/>
            <person name="Mondo S."/>
            <person name="Pangilinan J."/>
            <person name="Riley R."/>
            <person name="LaButti K."/>
            <person name="Andreopoulos B."/>
            <person name="Lipzen A."/>
            <person name="Chen C."/>
            <person name="Yan M."/>
            <person name="Daum C."/>
            <person name="Ng V."/>
            <person name="Clum A."/>
            <person name="Steindorff A."/>
            <person name="Ohm R.A."/>
            <person name="Martin F."/>
            <person name="Silar P."/>
            <person name="Natvig D.O."/>
            <person name="Lalanne C."/>
            <person name="Gautier V."/>
            <person name="Ament-Velasquez S.L."/>
            <person name="Kruys A."/>
            <person name="Hutchinson M.I."/>
            <person name="Powell A.J."/>
            <person name="Barry K."/>
            <person name="Miller A.N."/>
            <person name="Grigoriev I.V."/>
            <person name="Debuchy R."/>
            <person name="Gladieux P."/>
            <person name="Hiltunen Thoren M."/>
            <person name="Johannesson H."/>
        </authorList>
    </citation>
    <scope>NUCLEOTIDE SEQUENCE</scope>
    <source>
        <strain evidence="2">CBS 538.74</strain>
    </source>
</reference>
<accession>A0AAN6VDK4</accession>
<dbReference type="AlphaFoldDB" id="A0AAN6VDK4"/>
<dbReference type="Proteomes" id="UP001302745">
    <property type="component" value="Unassembled WGS sequence"/>
</dbReference>
<name>A0AAN6VDK4_9PEZI</name>
<proteinExistence type="predicted"/>
<dbReference type="EMBL" id="MU857163">
    <property type="protein sequence ID" value="KAK4149412.1"/>
    <property type="molecule type" value="Genomic_DNA"/>
</dbReference>
<feature type="compositionally biased region" description="Low complexity" evidence="1">
    <location>
        <begin position="1"/>
        <end position="15"/>
    </location>
</feature>
<evidence type="ECO:0000313" key="2">
    <source>
        <dbReference type="EMBL" id="KAK4149412.1"/>
    </source>
</evidence>
<comment type="caution">
    <text evidence="2">The sequence shown here is derived from an EMBL/GenBank/DDBJ whole genome shotgun (WGS) entry which is preliminary data.</text>
</comment>
<protein>
    <submittedName>
        <fullName evidence="2">Uncharacterized protein</fullName>
    </submittedName>
</protein>
<keyword evidence="3" id="KW-1185">Reference proteome</keyword>
<sequence>MSSTTTTQTQTRTQQNVLRDYEVHHSASSTRATGPLSQTATAPRPQAEAPLNPPDWDTTHRRVPLYRPIDRDRDQSEIRVYNNNIEQVFVGTMFTGVLINATTAKLWRGTVGRLNEGLFKYAIGGEI</sequence>
<feature type="compositionally biased region" description="Polar residues" evidence="1">
    <location>
        <begin position="26"/>
        <end position="41"/>
    </location>
</feature>
<feature type="region of interest" description="Disordered" evidence="1">
    <location>
        <begin position="1"/>
        <end position="63"/>
    </location>
</feature>
<evidence type="ECO:0000256" key="1">
    <source>
        <dbReference type="SAM" id="MobiDB-lite"/>
    </source>
</evidence>
<organism evidence="2 3">
    <name type="scientific">Chaetomidium leptoderma</name>
    <dbReference type="NCBI Taxonomy" id="669021"/>
    <lineage>
        <taxon>Eukaryota</taxon>
        <taxon>Fungi</taxon>
        <taxon>Dikarya</taxon>
        <taxon>Ascomycota</taxon>
        <taxon>Pezizomycotina</taxon>
        <taxon>Sordariomycetes</taxon>
        <taxon>Sordariomycetidae</taxon>
        <taxon>Sordariales</taxon>
        <taxon>Chaetomiaceae</taxon>
        <taxon>Chaetomidium</taxon>
    </lineage>
</organism>
<reference evidence="2" key="2">
    <citation type="submission" date="2023-05" db="EMBL/GenBank/DDBJ databases">
        <authorList>
            <consortium name="Lawrence Berkeley National Laboratory"/>
            <person name="Steindorff A."/>
            <person name="Hensen N."/>
            <person name="Bonometti L."/>
            <person name="Westerberg I."/>
            <person name="Brannstrom I.O."/>
            <person name="Guillou S."/>
            <person name="Cros-Aarteil S."/>
            <person name="Calhoun S."/>
            <person name="Haridas S."/>
            <person name="Kuo A."/>
            <person name="Mondo S."/>
            <person name="Pangilinan J."/>
            <person name="Riley R."/>
            <person name="Labutti K."/>
            <person name="Andreopoulos B."/>
            <person name="Lipzen A."/>
            <person name="Chen C."/>
            <person name="Yanf M."/>
            <person name="Daum C."/>
            <person name="Ng V."/>
            <person name="Clum A."/>
            <person name="Ohm R."/>
            <person name="Martin F."/>
            <person name="Silar P."/>
            <person name="Natvig D."/>
            <person name="Lalanne C."/>
            <person name="Gautier V."/>
            <person name="Ament-Velasquez S.L."/>
            <person name="Kruys A."/>
            <person name="Hutchinson M.I."/>
            <person name="Powell A.J."/>
            <person name="Barry K."/>
            <person name="Miller A.N."/>
            <person name="Grigoriev I.V."/>
            <person name="Debuchy R."/>
            <person name="Gladieux P."/>
            <person name="Thoren M.H."/>
            <person name="Johannesson H."/>
        </authorList>
    </citation>
    <scope>NUCLEOTIDE SEQUENCE</scope>
    <source>
        <strain evidence="2">CBS 538.74</strain>
    </source>
</reference>
<evidence type="ECO:0000313" key="3">
    <source>
        <dbReference type="Proteomes" id="UP001302745"/>
    </source>
</evidence>
<gene>
    <name evidence="2" type="ORF">C8A00DRAFT_46977</name>
</gene>